<keyword evidence="3" id="KW-0472">Membrane</keyword>
<feature type="transmembrane region" description="Helical" evidence="3">
    <location>
        <begin position="118"/>
        <end position="138"/>
    </location>
</feature>
<evidence type="ECO:0000256" key="1">
    <source>
        <dbReference type="ARBA" id="ARBA00022729"/>
    </source>
</evidence>
<keyword evidence="3" id="KW-1133">Transmembrane helix</keyword>
<keyword evidence="2" id="KW-1015">Disulfide bond</keyword>
<accession>A0AAW1Y779</accession>
<evidence type="ECO:0000313" key="6">
    <source>
        <dbReference type="Proteomes" id="UP001457282"/>
    </source>
</evidence>
<protein>
    <recommendedName>
        <fullName evidence="4">S-locus glycoprotein domain-containing protein</fullName>
    </recommendedName>
</protein>
<dbReference type="EMBL" id="JBEDUW010000002">
    <property type="protein sequence ID" value="KAK9944986.1"/>
    <property type="molecule type" value="Genomic_DNA"/>
</dbReference>
<evidence type="ECO:0000313" key="5">
    <source>
        <dbReference type="EMBL" id="KAK9944986.1"/>
    </source>
</evidence>
<evidence type="ECO:0000259" key="4">
    <source>
        <dbReference type="Pfam" id="PF00954"/>
    </source>
</evidence>
<dbReference type="Proteomes" id="UP001457282">
    <property type="component" value="Unassembled WGS sequence"/>
</dbReference>
<evidence type="ECO:0000256" key="3">
    <source>
        <dbReference type="SAM" id="Phobius"/>
    </source>
</evidence>
<dbReference type="InterPro" id="IPR000858">
    <property type="entry name" value="S_locus_glycoprot_dom"/>
</dbReference>
<keyword evidence="3" id="KW-0812">Transmembrane</keyword>
<reference evidence="5 6" key="1">
    <citation type="journal article" date="2023" name="G3 (Bethesda)">
        <title>A chromosome-length genome assembly and annotation of blackberry (Rubus argutus, cv. 'Hillquist').</title>
        <authorList>
            <person name="Bruna T."/>
            <person name="Aryal R."/>
            <person name="Dudchenko O."/>
            <person name="Sargent D.J."/>
            <person name="Mead D."/>
            <person name="Buti M."/>
            <person name="Cavallini A."/>
            <person name="Hytonen T."/>
            <person name="Andres J."/>
            <person name="Pham M."/>
            <person name="Weisz D."/>
            <person name="Mascagni F."/>
            <person name="Usai G."/>
            <person name="Natali L."/>
            <person name="Bassil N."/>
            <person name="Fernandez G.E."/>
            <person name="Lomsadze A."/>
            <person name="Armour M."/>
            <person name="Olukolu B."/>
            <person name="Poorten T."/>
            <person name="Britton C."/>
            <person name="Davik J."/>
            <person name="Ashrafi H."/>
            <person name="Aiden E.L."/>
            <person name="Borodovsky M."/>
            <person name="Worthington M."/>
        </authorList>
    </citation>
    <scope>NUCLEOTIDE SEQUENCE [LARGE SCALE GENOMIC DNA]</scope>
    <source>
        <strain evidence="5">PI 553951</strain>
    </source>
</reference>
<keyword evidence="1" id="KW-0732">Signal</keyword>
<comment type="caution">
    <text evidence="5">The sequence shown here is derived from an EMBL/GenBank/DDBJ whole genome shotgun (WGS) entry which is preliminary data.</text>
</comment>
<evidence type="ECO:0000256" key="2">
    <source>
        <dbReference type="ARBA" id="ARBA00023157"/>
    </source>
</evidence>
<dbReference type="GO" id="GO:0048544">
    <property type="term" value="P:recognition of pollen"/>
    <property type="evidence" value="ECO:0007669"/>
    <property type="project" value="InterPro"/>
</dbReference>
<sequence>MTSTQWIDPSGFPQAFVYKGQAPLWRIGSWNGHGWSGVPAIAGLTAQLMFNVSFVNNEDELSVMDVMTDDSIFSRMVINESGIVERTYMNVNQDLYVRVDSIELAKQAKKSLSNKGKLAISLTSIVVFILVISIILVYKDEEKR</sequence>
<dbReference type="AlphaFoldDB" id="A0AAW1Y779"/>
<gene>
    <name evidence="5" type="ORF">M0R45_010519</name>
</gene>
<organism evidence="5 6">
    <name type="scientific">Rubus argutus</name>
    <name type="common">Southern blackberry</name>
    <dbReference type="NCBI Taxonomy" id="59490"/>
    <lineage>
        <taxon>Eukaryota</taxon>
        <taxon>Viridiplantae</taxon>
        <taxon>Streptophyta</taxon>
        <taxon>Embryophyta</taxon>
        <taxon>Tracheophyta</taxon>
        <taxon>Spermatophyta</taxon>
        <taxon>Magnoliopsida</taxon>
        <taxon>eudicotyledons</taxon>
        <taxon>Gunneridae</taxon>
        <taxon>Pentapetalae</taxon>
        <taxon>rosids</taxon>
        <taxon>fabids</taxon>
        <taxon>Rosales</taxon>
        <taxon>Rosaceae</taxon>
        <taxon>Rosoideae</taxon>
        <taxon>Rosoideae incertae sedis</taxon>
        <taxon>Rubus</taxon>
    </lineage>
</organism>
<dbReference type="PANTHER" id="PTHR32444">
    <property type="entry name" value="BULB-TYPE LECTIN DOMAIN-CONTAINING PROTEIN"/>
    <property type="match status" value="1"/>
</dbReference>
<keyword evidence="6" id="KW-1185">Reference proteome</keyword>
<dbReference type="Pfam" id="PF00954">
    <property type="entry name" value="S_locus_glycop"/>
    <property type="match status" value="1"/>
</dbReference>
<proteinExistence type="predicted"/>
<feature type="domain" description="S-locus glycoprotein" evidence="4">
    <location>
        <begin position="25"/>
        <end position="92"/>
    </location>
</feature>
<name>A0AAW1Y779_RUBAR</name>
<dbReference type="PANTHER" id="PTHR32444:SF63">
    <property type="entry name" value="G-TYPE LECTIN S-RECEPTOR-LIKE SERINE_THREONINE-PROTEIN KINASE RKS1"/>
    <property type="match status" value="1"/>
</dbReference>